<dbReference type="RefSeq" id="WP_064245800.1">
    <property type="nucleotide sequence ID" value="NZ_JAAXDH010000002.1"/>
</dbReference>
<evidence type="ECO:0008006" key="5">
    <source>
        <dbReference type="Google" id="ProtNLM"/>
    </source>
</evidence>
<sequence>MVTTLVSIHRSVRMLLGLGLMLLAFASDARACAICFSGLAVTPGQKLDAADEAILAAPFGSQGHFRVIEIVKGAGAVGNIIVQPGLAIPIADAVMSVDGLTEGDREPSKLEEKPLLLLRDKVSETWTSLGAMPAEYAGWLRQLAETKLSGERPKRIWPQLTLTSSYLSDAEWRVRIAVVAPQFESPEPLVAAIAYGELSRAPYAITRLLKPSLDAGRIATWINDPKLALRRAAYTLLLGIAGGPDTTVALERQIDAAMRTRDATNLSAMLAADLELRGPARVDWIEQTYFADRQRTLPEIQAALLALSVHGGAEGTVPRRRVVDAYLYFIKARQPMAGFVATELADWEAWDATADYVAIIRSKSVRDPAELFAILSYLKLSPLTTAQTASLPSTDQRE</sequence>
<keyword evidence="1" id="KW-0732">Signal</keyword>
<accession>A0A179BYG0</accession>
<dbReference type="eggNOG" id="ENOG5031SWW">
    <property type="taxonomic scope" value="Bacteria"/>
</dbReference>
<dbReference type="EMBL" id="WUEZ01000009">
    <property type="protein sequence ID" value="NEI34326.1"/>
    <property type="molecule type" value="Genomic_DNA"/>
</dbReference>
<name>A0A179BYG0_RHILE</name>
<evidence type="ECO:0000313" key="4">
    <source>
        <dbReference type="Proteomes" id="UP000471560"/>
    </source>
</evidence>
<feature type="signal peptide" evidence="1">
    <location>
        <begin position="1"/>
        <end position="26"/>
    </location>
</feature>
<evidence type="ECO:0000313" key="2">
    <source>
        <dbReference type="EMBL" id="NEI34326.1"/>
    </source>
</evidence>
<evidence type="ECO:0000313" key="3">
    <source>
        <dbReference type="EMBL" id="OAP96579.1"/>
    </source>
</evidence>
<dbReference type="AlphaFoldDB" id="A0A179BYG0"/>
<reference evidence="2 4" key="2">
    <citation type="submission" date="2019-12" db="EMBL/GenBank/DDBJ databases">
        <title>Rhizobium genotypes associated with high levels of biological nitrogen fixation by grain legumes in a temperate-maritime cropping system.</title>
        <authorList>
            <person name="Maluk M."/>
            <person name="Francesc Ferrando Molina F."/>
            <person name="Lopez Del Egido L."/>
            <person name="Lafos M."/>
            <person name="Langarica-Fuentes A."/>
            <person name="Gebre Yohannes G."/>
            <person name="Young M.W."/>
            <person name="Martin P."/>
            <person name="Gantlett R."/>
            <person name="Kenicer G."/>
            <person name="Hawes C."/>
            <person name="Begg G.S."/>
            <person name="Quilliam R.S."/>
            <person name="Squire G.R."/>
            <person name="Poole P.S."/>
            <person name="Young P.W."/>
            <person name="Iannetta P.M."/>
            <person name="James E.K."/>
        </authorList>
    </citation>
    <scope>NUCLEOTIDE SEQUENCE [LARGE SCALE GENOMIC DNA]</scope>
    <source>
        <strain evidence="2 4">JHI1096</strain>
    </source>
</reference>
<dbReference type="EMBL" id="LWBS01000044">
    <property type="protein sequence ID" value="OAP96579.1"/>
    <property type="molecule type" value="Genomic_DNA"/>
</dbReference>
<protein>
    <recommendedName>
        <fullName evidence="5">HEAT repeat domain-containing protein</fullName>
    </recommendedName>
</protein>
<gene>
    <name evidence="3" type="ORF">A4U53_14010</name>
    <name evidence="2" type="ORF">GR204_09995</name>
</gene>
<proteinExistence type="predicted"/>
<evidence type="ECO:0000256" key="1">
    <source>
        <dbReference type="SAM" id="SignalP"/>
    </source>
</evidence>
<dbReference type="Proteomes" id="UP000471560">
    <property type="component" value="Unassembled WGS sequence"/>
</dbReference>
<reference evidence="3" key="1">
    <citation type="submission" date="2016-04" db="EMBL/GenBank/DDBJ databases">
        <title>Fast-growing isolate from the root nodules of Vavilovia formosa.</title>
        <authorList>
            <person name="Kimeklis A."/>
            <person name="Safronova V."/>
            <person name="Belimov A."/>
            <person name="Andronov E."/>
        </authorList>
    </citation>
    <scope>NUCLEOTIDE SEQUENCE [LARGE SCALE GENOMIC DNA]</scope>
    <source>
        <strain evidence="3">Vaf-46</strain>
    </source>
</reference>
<organism evidence="3">
    <name type="scientific">Rhizobium leguminosarum</name>
    <dbReference type="NCBI Taxonomy" id="384"/>
    <lineage>
        <taxon>Bacteria</taxon>
        <taxon>Pseudomonadati</taxon>
        <taxon>Pseudomonadota</taxon>
        <taxon>Alphaproteobacteria</taxon>
        <taxon>Hyphomicrobiales</taxon>
        <taxon>Rhizobiaceae</taxon>
        <taxon>Rhizobium/Agrobacterium group</taxon>
        <taxon>Rhizobium</taxon>
    </lineage>
</organism>
<feature type="chain" id="PRO_5036302896" description="HEAT repeat domain-containing protein" evidence="1">
    <location>
        <begin position="27"/>
        <end position="398"/>
    </location>
</feature>
<comment type="caution">
    <text evidence="3">The sequence shown here is derived from an EMBL/GenBank/DDBJ whole genome shotgun (WGS) entry which is preliminary data.</text>
</comment>